<accession>A0A5N0EK34</accession>
<dbReference type="GO" id="GO:0016491">
    <property type="term" value="F:oxidoreductase activity"/>
    <property type="evidence" value="ECO:0007669"/>
    <property type="project" value="InterPro"/>
</dbReference>
<dbReference type="PANTHER" id="PTHR42923:SF46">
    <property type="entry name" value="AMINE OXIDASE"/>
    <property type="match status" value="1"/>
</dbReference>
<dbReference type="AlphaFoldDB" id="A0A5N0EK34"/>
<proteinExistence type="predicted"/>
<evidence type="ECO:0000259" key="1">
    <source>
        <dbReference type="Pfam" id="PF01593"/>
    </source>
</evidence>
<feature type="domain" description="Amine oxidase" evidence="1">
    <location>
        <begin position="100"/>
        <end position="358"/>
    </location>
</feature>
<dbReference type="InterPro" id="IPR050464">
    <property type="entry name" value="Zeta_carotene_desat/Oxidored"/>
</dbReference>
<dbReference type="EMBL" id="VXLC01000003">
    <property type="protein sequence ID" value="KAA8889612.1"/>
    <property type="molecule type" value="Genomic_DNA"/>
</dbReference>
<comment type="caution">
    <text evidence="2">The sequence shown here is derived from an EMBL/GenBank/DDBJ whole genome shotgun (WGS) entry which is preliminary data.</text>
</comment>
<reference evidence="2 3" key="1">
    <citation type="submission" date="2019-09" db="EMBL/GenBank/DDBJ databases">
        <authorList>
            <person name="Wang X."/>
        </authorList>
    </citation>
    <scope>NUCLEOTIDE SEQUENCE [LARGE SCALE GENOMIC DNA]</scope>
    <source>
        <strain evidence="2 3">CICC 11023</strain>
    </source>
</reference>
<gene>
    <name evidence="2" type="ORF">F3087_07755</name>
</gene>
<dbReference type="InterPro" id="IPR002937">
    <property type="entry name" value="Amino_oxidase"/>
</dbReference>
<dbReference type="OrthoDB" id="8845488at2"/>
<dbReference type="PANTHER" id="PTHR42923">
    <property type="entry name" value="PROTOPORPHYRINOGEN OXIDASE"/>
    <property type="match status" value="1"/>
</dbReference>
<dbReference type="SUPFAM" id="SSF51905">
    <property type="entry name" value="FAD/NAD(P)-binding domain"/>
    <property type="match status" value="1"/>
</dbReference>
<evidence type="ECO:0000313" key="3">
    <source>
        <dbReference type="Proteomes" id="UP000323876"/>
    </source>
</evidence>
<evidence type="ECO:0000313" key="2">
    <source>
        <dbReference type="EMBL" id="KAA8889612.1"/>
    </source>
</evidence>
<dbReference type="Proteomes" id="UP000323876">
    <property type="component" value="Unassembled WGS sequence"/>
</dbReference>
<dbReference type="InterPro" id="IPR036188">
    <property type="entry name" value="FAD/NAD-bd_sf"/>
</dbReference>
<keyword evidence="3" id="KW-1185">Reference proteome</keyword>
<organism evidence="2 3">
    <name type="scientific">Nocardia colli</name>
    <dbReference type="NCBI Taxonomy" id="2545717"/>
    <lineage>
        <taxon>Bacteria</taxon>
        <taxon>Bacillati</taxon>
        <taxon>Actinomycetota</taxon>
        <taxon>Actinomycetes</taxon>
        <taxon>Mycobacteriales</taxon>
        <taxon>Nocardiaceae</taxon>
        <taxon>Nocardia</taxon>
    </lineage>
</organism>
<protein>
    <submittedName>
        <fullName evidence="2">FAD-dependent oxidoreductase</fullName>
    </submittedName>
</protein>
<sequence>MLMFLTSCDERRYGQWEYVSWLDFVRAPGKSEAYRRFLSKALTRALVAAKEQVASARTIGNMADAFLAALVLQGNDGAPDRVLNLPTNEAWIDPWVAHLTRLGVRFQTRVTVESLQANGGRITSASARNSNGTTTRIDADWFVCAMPAERARTLWDAAISALDANLTRMHGLTTDWMNGIQYYLTTDAPIIEGHLGFLDSPWALSALNQAQFWQQRDLPRDYGDGTVRDILSVDISDWNTPGIRYGKPACDCTRDEIAAEVWAQLKAGLYGDNKALLRDDSLHSWFLDPAIQWSAADRTNTNDEPLLINTAGSWDLRPTAQTDIPNLFLAGDYVRTNVDLATMEGANESGRAAVNALLDAAGSSAARARVFELYRLPQFDAAKQIDRQRYESGLPNLLDTF</sequence>
<name>A0A5N0EK34_9NOCA</name>
<dbReference type="Pfam" id="PF01593">
    <property type="entry name" value="Amino_oxidase"/>
    <property type="match status" value="1"/>
</dbReference>